<dbReference type="CDD" id="cd08023">
    <property type="entry name" value="GH16_laminarinase_like"/>
    <property type="match status" value="1"/>
</dbReference>
<dbReference type="SUPFAM" id="SSF49899">
    <property type="entry name" value="Concanavalin A-like lectins/glucanases"/>
    <property type="match status" value="1"/>
</dbReference>
<comment type="caution">
    <text evidence="3">The sequence shown here is derived from an EMBL/GenBank/DDBJ whole genome shotgun (WGS) entry which is preliminary data.</text>
</comment>
<sequence length="244" mass="28265">MAYKLLWQDVFNQDGKPDESIWVYETGGHGFGNGEAQYYTDRLENAFVKDGILNIVAYKEDYQKNHYTSAKLTTYGKKSILFGRVEVSAKLPLGHGTWPAIWLLSDAFKAGTSWPLCGEIDLMEHVGHHPGFVHFSLHSKSYNHLNHLQPTHIVEDMNLTEGFHEYAFEWDETELRFFIDQKHHVTFHKGDEHRLTDIGGWPFHQPFYLILNLALGGWWGGKIDDSIFPVTMQFKYVKVYERIG</sequence>
<dbReference type="Pfam" id="PF00722">
    <property type="entry name" value="Glyco_hydro_16"/>
    <property type="match status" value="1"/>
</dbReference>
<proteinExistence type="inferred from homology"/>
<protein>
    <submittedName>
        <fullName evidence="3">Glycoside hydrolase family 16 protein</fullName>
    </submittedName>
</protein>
<dbReference type="GO" id="GO:0016787">
    <property type="term" value="F:hydrolase activity"/>
    <property type="evidence" value="ECO:0007669"/>
    <property type="project" value="UniProtKB-KW"/>
</dbReference>
<name>A0ABT2Y5Z7_9MOLU</name>
<evidence type="ECO:0000256" key="1">
    <source>
        <dbReference type="ARBA" id="ARBA00006865"/>
    </source>
</evidence>
<dbReference type="Proteomes" id="UP001177160">
    <property type="component" value="Unassembled WGS sequence"/>
</dbReference>
<dbReference type="PROSITE" id="PS51762">
    <property type="entry name" value="GH16_2"/>
    <property type="match status" value="1"/>
</dbReference>
<evidence type="ECO:0000313" key="4">
    <source>
        <dbReference type="Proteomes" id="UP001177160"/>
    </source>
</evidence>
<dbReference type="RefSeq" id="WP_263608348.1">
    <property type="nucleotide sequence ID" value="NZ_JAOVQM010000003.1"/>
</dbReference>
<dbReference type="Gene3D" id="2.60.120.200">
    <property type="match status" value="1"/>
</dbReference>
<dbReference type="PANTHER" id="PTHR10963:SF55">
    <property type="entry name" value="GLYCOSIDE HYDROLASE FAMILY 16 PROTEIN"/>
    <property type="match status" value="1"/>
</dbReference>
<keyword evidence="3" id="KW-0378">Hydrolase</keyword>
<comment type="similarity">
    <text evidence="1">Belongs to the glycosyl hydrolase 16 family.</text>
</comment>
<organism evidence="3 4">
    <name type="scientific">Paracholeplasma manati</name>
    <dbReference type="NCBI Taxonomy" id="591373"/>
    <lineage>
        <taxon>Bacteria</taxon>
        <taxon>Bacillati</taxon>
        <taxon>Mycoplasmatota</taxon>
        <taxon>Mollicutes</taxon>
        <taxon>Acholeplasmatales</taxon>
        <taxon>Acholeplasmataceae</taxon>
        <taxon>Paracholeplasma</taxon>
    </lineage>
</organism>
<dbReference type="InterPro" id="IPR050546">
    <property type="entry name" value="Glycosyl_Hydrlase_16"/>
</dbReference>
<evidence type="ECO:0000259" key="2">
    <source>
        <dbReference type="PROSITE" id="PS51762"/>
    </source>
</evidence>
<reference evidence="3" key="1">
    <citation type="submission" date="2022-09" db="EMBL/GenBank/DDBJ databases">
        <title>Novel Mycoplasma species identified in domestic and wild animals.</title>
        <authorList>
            <person name="Volokhov D.V."/>
            <person name="Furtak V.A."/>
            <person name="Zagorodnyaya T.A."/>
        </authorList>
    </citation>
    <scope>NUCLEOTIDE SEQUENCE</scope>
    <source>
        <strain evidence="3">Oakley</strain>
    </source>
</reference>
<evidence type="ECO:0000313" key="3">
    <source>
        <dbReference type="EMBL" id="MCV2232167.1"/>
    </source>
</evidence>
<dbReference type="PANTHER" id="PTHR10963">
    <property type="entry name" value="GLYCOSYL HYDROLASE-RELATED"/>
    <property type="match status" value="1"/>
</dbReference>
<dbReference type="EMBL" id="JAOVQM010000003">
    <property type="protein sequence ID" value="MCV2232167.1"/>
    <property type="molecule type" value="Genomic_DNA"/>
</dbReference>
<feature type="domain" description="GH16" evidence="2">
    <location>
        <begin position="5"/>
        <end position="244"/>
    </location>
</feature>
<gene>
    <name evidence="3" type="ORF">N7548_04925</name>
</gene>
<accession>A0ABT2Y5Z7</accession>
<dbReference type="InterPro" id="IPR013320">
    <property type="entry name" value="ConA-like_dom_sf"/>
</dbReference>
<keyword evidence="4" id="KW-1185">Reference proteome</keyword>
<dbReference type="InterPro" id="IPR000757">
    <property type="entry name" value="Beta-glucanase-like"/>
</dbReference>